<feature type="domain" description="CBS" evidence="3">
    <location>
        <begin position="141"/>
        <end position="200"/>
    </location>
</feature>
<name>A0A0K1PAN0_9BACT</name>
<sequence length="282" mass="31050">MRIAELMTKNVVTVREWDELGLSSDLMRFRRFRHIPVVDAHQRVVGMLSRMDLVEQASRPGNPRLIPVYDVMHRPPITIAGEARVEEAAELMRKHKVHSVPVTDAEGVLQGIVTDSDVLSAVAGTAMPVRDLSSVPVARVMTPDPITIDTDATLGEAAGALLEGGFRHLPVIDADQKLVGMLSERDLRSAFGTDFLDWTSVEQSRLDDVVTNAMVPDPVIVRARSRLMDVVDVFTDERIGALPVLDEDDRLVGILSYVDVLVWLRDHVRAEGAETAPAQPSP</sequence>
<dbReference type="RefSeq" id="WP_050724917.1">
    <property type="nucleotide sequence ID" value="NZ_CP012332.1"/>
</dbReference>
<dbReference type="EMBL" id="CP012332">
    <property type="protein sequence ID" value="AKU90471.1"/>
    <property type="molecule type" value="Genomic_DNA"/>
</dbReference>
<dbReference type="PROSITE" id="PS51371">
    <property type="entry name" value="CBS"/>
    <property type="match status" value="4"/>
</dbReference>
<evidence type="ECO:0000313" key="5">
    <source>
        <dbReference type="Proteomes" id="UP000055590"/>
    </source>
</evidence>
<evidence type="ECO:0000259" key="3">
    <source>
        <dbReference type="PROSITE" id="PS51371"/>
    </source>
</evidence>
<accession>A0A0K1PAN0</accession>
<dbReference type="PATRIC" id="fig|1391653.3.peg.881"/>
<dbReference type="SMART" id="SM00116">
    <property type="entry name" value="CBS"/>
    <property type="match status" value="4"/>
</dbReference>
<dbReference type="KEGG" id="vin:AKJ08_0858"/>
<dbReference type="Pfam" id="PF00571">
    <property type="entry name" value="CBS"/>
    <property type="match status" value="4"/>
</dbReference>
<dbReference type="OrthoDB" id="9802114at2"/>
<organism evidence="4 5">
    <name type="scientific">Vulgatibacter incomptus</name>
    <dbReference type="NCBI Taxonomy" id="1391653"/>
    <lineage>
        <taxon>Bacteria</taxon>
        <taxon>Pseudomonadati</taxon>
        <taxon>Myxococcota</taxon>
        <taxon>Myxococcia</taxon>
        <taxon>Myxococcales</taxon>
        <taxon>Cystobacterineae</taxon>
        <taxon>Vulgatibacteraceae</taxon>
        <taxon>Vulgatibacter</taxon>
    </lineage>
</organism>
<feature type="domain" description="CBS" evidence="3">
    <location>
        <begin position="72"/>
        <end position="132"/>
    </location>
</feature>
<dbReference type="InterPro" id="IPR000644">
    <property type="entry name" value="CBS_dom"/>
</dbReference>
<keyword evidence="5" id="KW-1185">Reference proteome</keyword>
<dbReference type="STRING" id="1391653.AKJ08_0858"/>
<dbReference type="InterPro" id="IPR046342">
    <property type="entry name" value="CBS_dom_sf"/>
</dbReference>
<reference evidence="4 5" key="1">
    <citation type="submission" date="2015-08" db="EMBL/GenBank/DDBJ databases">
        <authorList>
            <person name="Babu N.S."/>
            <person name="Beckwith C.J."/>
            <person name="Beseler K.G."/>
            <person name="Brison A."/>
            <person name="Carone J.V."/>
            <person name="Caskin T.P."/>
            <person name="Diamond M."/>
            <person name="Durham M.E."/>
            <person name="Foxe J.M."/>
            <person name="Go M."/>
            <person name="Henderson B.A."/>
            <person name="Jones I.B."/>
            <person name="McGettigan J.A."/>
            <person name="Micheletti S.J."/>
            <person name="Nasrallah M.E."/>
            <person name="Ortiz D."/>
            <person name="Piller C.R."/>
            <person name="Privatt S.R."/>
            <person name="Schneider S.L."/>
            <person name="Sharp S."/>
            <person name="Smith T.C."/>
            <person name="Stanton J.D."/>
            <person name="Ullery H.E."/>
            <person name="Wilson R.J."/>
            <person name="Serrano M.G."/>
            <person name="Buck G."/>
            <person name="Lee V."/>
            <person name="Wang Y."/>
            <person name="Carvalho R."/>
            <person name="Voegtly L."/>
            <person name="Shi R."/>
            <person name="Duckworth R."/>
            <person name="Johnson A."/>
            <person name="Loviza R."/>
            <person name="Walstead R."/>
            <person name="Shah Z."/>
            <person name="Kiflezghi M."/>
            <person name="Wade K."/>
            <person name="Ball S.L."/>
            <person name="Bradley K.W."/>
            <person name="Asai D.J."/>
            <person name="Bowman C.A."/>
            <person name="Russell D.A."/>
            <person name="Pope W.H."/>
            <person name="Jacobs-Sera D."/>
            <person name="Hendrix R.W."/>
            <person name="Hatfull G.F."/>
        </authorList>
    </citation>
    <scope>NUCLEOTIDE SEQUENCE [LARGE SCALE GENOMIC DNA]</scope>
    <source>
        <strain evidence="4 5">DSM 27710</strain>
    </source>
</reference>
<dbReference type="SUPFAM" id="SSF54631">
    <property type="entry name" value="CBS-domain pair"/>
    <property type="match status" value="3"/>
</dbReference>
<evidence type="ECO:0000313" key="4">
    <source>
        <dbReference type="EMBL" id="AKU90471.1"/>
    </source>
</evidence>
<gene>
    <name evidence="4" type="ORF">AKJ08_0858</name>
</gene>
<evidence type="ECO:0000256" key="1">
    <source>
        <dbReference type="ARBA" id="ARBA00023122"/>
    </source>
</evidence>
<dbReference type="Proteomes" id="UP000055590">
    <property type="component" value="Chromosome"/>
</dbReference>
<dbReference type="Gene3D" id="3.10.580.10">
    <property type="entry name" value="CBS-domain"/>
    <property type="match status" value="2"/>
</dbReference>
<feature type="domain" description="CBS" evidence="3">
    <location>
        <begin position="7"/>
        <end position="64"/>
    </location>
</feature>
<evidence type="ECO:0000256" key="2">
    <source>
        <dbReference type="PROSITE-ProRule" id="PRU00703"/>
    </source>
</evidence>
<feature type="domain" description="CBS" evidence="3">
    <location>
        <begin position="214"/>
        <end position="271"/>
    </location>
</feature>
<proteinExistence type="predicted"/>
<dbReference type="AlphaFoldDB" id="A0A0K1PAN0"/>
<dbReference type="PANTHER" id="PTHR43080">
    <property type="entry name" value="CBS DOMAIN-CONTAINING PROTEIN CBSX3, MITOCHONDRIAL"/>
    <property type="match status" value="1"/>
</dbReference>
<keyword evidence="1 2" id="KW-0129">CBS domain</keyword>
<protein>
    <submittedName>
        <fullName evidence="4">Inosine-5'-monophosphate dehydrogenase</fullName>
    </submittedName>
</protein>
<dbReference type="PANTHER" id="PTHR43080:SF2">
    <property type="entry name" value="CBS DOMAIN-CONTAINING PROTEIN"/>
    <property type="match status" value="1"/>
</dbReference>
<dbReference type="InterPro" id="IPR051257">
    <property type="entry name" value="Diverse_CBS-Domain"/>
</dbReference>